<dbReference type="InParanoid" id="A0A0Q3H1N3"/>
<accession>A0A0Q3H1N3</accession>
<dbReference type="Gramene" id="KQJ87290">
    <property type="protein sequence ID" value="KQJ87290"/>
    <property type="gene ID" value="BRADI_4g10165v3"/>
</dbReference>
<reference evidence="2 3" key="1">
    <citation type="journal article" date="2010" name="Nature">
        <title>Genome sequencing and analysis of the model grass Brachypodium distachyon.</title>
        <authorList>
            <consortium name="International Brachypodium Initiative"/>
        </authorList>
    </citation>
    <scope>NUCLEOTIDE SEQUENCE [LARGE SCALE GENOMIC DNA]</scope>
    <source>
        <strain evidence="2 3">Bd21</strain>
    </source>
</reference>
<proteinExistence type="predicted"/>
<evidence type="ECO:0000313" key="3">
    <source>
        <dbReference type="EnsemblPlants" id="KQJ87290"/>
    </source>
</evidence>
<reference evidence="2" key="2">
    <citation type="submission" date="2017-06" db="EMBL/GenBank/DDBJ databases">
        <title>WGS assembly of Brachypodium distachyon.</title>
        <authorList>
            <consortium name="The International Brachypodium Initiative"/>
            <person name="Lucas S."/>
            <person name="Harmon-Smith M."/>
            <person name="Lail K."/>
            <person name="Tice H."/>
            <person name="Grimwood J."/>
            <person name="Bruce D."/>
            <person name="Barry K."/>
            <person name="Shu S."/>
            <person name="Lindquist E."/>
            <person name="Wang M."/>
            <person name="Pitluck S."/>
            <person name="Vogel J.P."/>
            <person name="Garvin D.F."/>
            <person name="Mockler T.C."/>
            <person name="Schmutz J."/>
            <person name="Rokhsar D."/>
            <person name="Bevan M.W."/>
        </authorList>
    </citation>
    <scope>NUCLEOTIDE SEQUENCE</scope>
    <source>
        <strain evidence="2">Bd21</strain>
    </source>
</reference>
<keyword evidence="4" id="KW-1185">Reference proteome</keyword>
<evidence type="ECO:0000256" key="1">
    <source>
        <dbReference type="SAM" id="MobiDB-lite"/>
    </source>
</evidence>
<dbReference type="EMBL" id="CM000883">
    <property type="protein sequence ID" value="KQJ87290.2"/>
    <property type="molecule type" value="Genomic_DNA"/>
</dbReference>
<gene>
    <name evidence="2" type="ORF">BRADI_4g10165v3</name>
</gene>
<reference evidence="3" key="3">
    <citation type="submission" date="2018-08" db="UniProtKB">
        <authorList>
            <consortium name="EnsemblPlants"/>
        </authorList>
    </citation>
    <scope>IDENTIFICATION</scope>
    <source>
        <strain evidence="3">cv. Bd21</strain>
    </source>
</reference>
<evidence type="ECO:0000313" key="2">
    <source>
        <dbReference type="EMBL" id="KQJ87290.2"/>
    </source>
</evidence>
<organism evidence="2">
    <name type="scientific">Brachypodium distachyon</name>
    <name type="common">Purple false brome</name>
    <name type="synonym">Trachynia distachya</name>
    <dbReference type="NCBI Taxonomy" id="15368"/>
    <lineage>
        <taxon>Eukaryota</taxon>
        <taxon>Viridiplantae</taxon>
        <taxon>Streptophyta</taxon>
        <taxon>Embryophyta</taxon>
        <taxon>Tracheophyta</taxon>
        <taxon>Spermatophyta</taxon>
        <taxon>Magnoliopsida</taxon>
        <taxon>Liliopsida</taxon>
        <taxon>Poales</taxon>
        <taxon>Poaceae</taxon>
        <taxon>BOP clade</taxon>
        <taxon>Pooideae</taxon>
        <taxon>Stipodae</taxon>
        <taxon>Brachypodieae</taxon>
        <taxon>Brachypodium</taxon>
    </lineage>
</organism>
<protein>
    <submittedName>
        <fullName evidence="2 3">Uncharacterized protein</fullName>
    </submittedName>
</protein>
<name>A0A0Q3H1N3_BRADI</name>
<dbReference type="AlphaFoldDB" id="A0A0Q3H1N3"/>
<sequence>MTETGFSVPRLSPRWQIKFSAVISSSRLRILDGILEYHAGAGQLLLRDSVGRIVRTGGFSYDGGTVSFPFHVVHGTGKPVLVADSSASCGANGSTSTGSRVRAPEVRVIGVIPTRSDEPGLLGPPPGKPVRHVDTTSTNSRGINGGSIPGTRVPRGGMGIDNTPSDLGLHKGGDDVLLQEGARKLVANAQMLMRNFNEGTSATESMVVPYLPIP</sequence>
<feature type="region of interest" description="Disordered" evidence="1">
    <location>
        <begin position="115"/>
        <end position="157"/>
    </location>
</feature>
<dbReference type="Proteomes" id="UP000008810">
    <property type="component" value="Chromosome 4"/>
</dbReference>
<dbReference type="EnsemblPlants" id="KQJ87290">
    <property type="protein sequence ID" value="KQJ87290"/>
    <property type="gene ID" value="BRADI_4g10165v3"/>
</dbReference>
<evidence type="ECO:0000313" key="4">
    <source>
        <dbReference type="Proteomes" id="UP000008810"/>
    </source>
</evidence>